<feature type="domain" description="RimM N-terminal" evidence="6">
    <location>
        <begin position="10"/>
        <end position="90"/>
    </location>
</feature>
<keyword evidence="1 5" id="KW-0963">Cytoplasm</keyword>
<dbReference type="InterPro" id="IPR011033">
    <property type="entry name" value="PRC_barrel-like_sf"/>
</dbReference>
<evidence type="ECO:0000256" key="1">
    <source>
        <dbReference type="ARBA" id="ARBA00022490"/>
    </source>
</evidence>
<dbReference type="InterPro" id="IPR056792">
    <property type="entry name" value="PRC_RimM"/>
</dbReference>
<organism evidence="8 9">
    <name type="scientific">Neisseria iguanae</name>
    <dbReference type="NCBI Taxonomy" id="90242"/>
    <lineage>
        <taxon>Bacteria</taxon>
        <taxon>Pseudomonadati</taxon>
        <taxon>Pseudomonadota</taxon>
        <taxon>Betaproteobacteria</taxon>
        <taxon>Neisseriales</taxon>
        <taxon>Neisseriaceae</taxon>
        <taxon>Neisseria</taxon>
    </lineage>
</organism>
<comment type="subunit">
    <text evidence="5">Binds ribosomal protein uS19.</text>
</comment>
<evidence type="ECO:0000259" key="7">
    <source>
        <dbReference type="Pfam" id="PF24986"/>
    </source>
</evidence>
<dbReference type="Gene3D" id="2.40.30.60">
    <property type="entry name" value="RimM"/>
    <property type="match status" value="1"/>
</dbReference>
<reference evidence="8 9" key="1">
    <citation type="submission" date="2018-03" db="EMBL/GenBank/DDBJ databases">
        <title>Neisseria weixii sp. nov., isolated from the intestinal contents of Tibetan Plateau pika (Ochotona curzoniae) in Yushu, Qinghai Province, China.</title>
        <authorList>
            <person name="Gui Z."/>
        </authorList>
    </citation>
    <scope>NUCLEOTIDE SEQUENCE [LARGE SCALE GENOMIC DNA]</scope>
    <source>
        <strain evidence="8 9">ATCC 51483</strain>
    </source>
</reference>
<evidence type="ECO:0000256" key="2">
    <source>
        <dbReference type="ARBA" id="ARBA00022517"/>
    </source>
</evidence>
<gene>
    <name evidence="5" type="primary">rimM</name>
    <name evidence="8" type="ORF">C7N83_03250</name>
</gene>
<evidence type="ECO:0000259" key="6">
    <source>
        <dbReference type="Pfam" id="PF01782"/>
    </source>
</evidence>
<dbReference type="InterPro" id="IPR011961">
    <property type="entry name" value="RimM"/>
</dbReference>
<name>A0A2P7U1V9_9NEIS</name>
<accession>A0A2P7U1V9</accession>
<evidence type="ECO:0000313" key="8">
    <source>
        <dbReference type="EMBL" id="PSJ80911.1"/>
    </source>
</evidence>
<dbReference type="NCBIfam" id="TIGR02273">
    <property type="entry name" value="16S_RimM"/>
    <property type="match status" value="1"/>
</dbReference>
<dbReference type="InterPro" id="IPR009000">
    <property type="entry name" value="Transl_B-barrel_sf"/>
</dbReference>
<dbReference type="GO" id="GO:0005840">
    <property type="term" value="C:ribosome"/>
    <property type="evidence" value="ECO:0007669"/>
    <property type="project" value="InterPro"/>
</dbReference>
<dbReference type="PANTHER" id="PTHR33692:SF1">
    <property type="entry name" value="RIBOSOME MATURATION FACTOR RIMM"/>
    <property type="match status" value="1"/>
</dbReference>
<evidence type="ECO:0000256" key="3">
    <source>
        <dbReference type="ARBA" id="ARBA00022552"/>
    </source>
</evidence>
<proteinExistence type="inferred from homology"/>
<comment type="caution">
    <text evidence="8">The sequence shown here is derived from an EMBL/GenBank/DDBJ whole genome shotgun (WGS) entry which is preliminary data.</text>
</comment>
<dbReference type="EMBL" id="PXYY01000012">
    <property type="protein sequence ID" value="PSJ80911.1"/>
    <property type="molecule type" value="Genomic_DNA"/>
</dbReference>
<dbReference type="Gene3D" id="2.30.30.240">
    <property type="entry name" value="PRC-barrel domain"/>
    <property type="match status" value="1"/>
</dbReference>
<dbReference type="SUPFAM" id="SSF50447">
    <property type="entry name" value="Translation proteins"/>
    <property type="match status" value="1"/>
</dbReference>
<comment type="similarity">
    <text evidence="5">Belongs to the RimM family.</text>
</comment>
<dbReference type="Pfam" id="PF24986">
    <property type="entry name" value="PRC_RimM"/>
    <property type="match status" value="1"/>
</dbReference>
<dbReference type="RefSeq" id="WP_106740605.1">
    <property type="nucleotide sequence ID" value="NZ_PXYY01000012.1"/>
</dbReference>
<comment type="function">
    <text evidence="5">An accessory protein needed during the final step in the assembly of 30S ribosomal subunit, possibly for assembly of the head region. Essential for efficient processing of 16S rRNA. May be needed both before and after RbfA during the maturation of 16S rRNA. It has affinity for free ribosomal 30S subunits but not for 70S ribosomes.</text>
</comment>
<protein>
    <recommendedName>
        <fullName evidence="5">Ribosome maturation factor RimM</fullName>
    </recommendedName>
</protein>
<keyword evidence="3 5" id="KW-0698">rRNA processing</keyword>
<dbReference type="OrthoDB" id="9783509at2"/>
<sequence length="169" mass="19031">MTDTQQWVAMGYIKGVFGIKGWLKIAANTEHTDSLLDYPQWQLRKDSEAFTVIIEAGKAVGGELQVKFEGIDDRDQAFSLRGYTIEIPRSEFVPAEEDEFYWVDLIGMTVINQEGLTLGTVQNLMETGANDILVIHGEYGQKLIPFVSQYIGNVDSEQQTISVDWGLDY</sequence>
<dbReference type="GO" id="GO:0006364">
    <property type="term" value="P:rRNA processing"/>
    <property type="evidence" value="ECO:0007669"/>
    <property type="project" value="UniProtKB-UniRule"/>
</dbReference>
<dbReference type="GO" id="GO:0043022">
    <property type="term" value="F:ribosome binding"/>
    <property type="evidence" value="ECO:0007669"/>
    <property type="project" value="InterPro"/>
</dbReference>
<comment type="subcellular location">
    <subcellularLocation>
        <location evidence="5">Cytoplasm</location>
    </subcellularLocation>
</comment>
<dbReference type="InterPro" id="IPR002676">
    <property type="entry name" value="RimM_N"/>
</dbReference>
<keyword evidence="2 5" id="KW-0690">Ribosome biogenesis</keyword>
<keyword evidence="4 5" id="KW-0143">Chaperone</keyword>
<dbReference type="Pfam" id="PF01782">
    <property type="entry name" value="RimM"/>
    <property type="match status" value="1"/>
</dbReference>
<dbReference type="AlphaFoldDB" id="A0A2P7U1V9"/>
<comment type="domain">
    <text evidence="5">The PRC barrel domain binds ribosomal protein uS19.</text>
</comment>
<dbReference type="GO" id="GO:0042274">
    <property type="term" value="P:ribosomal small subunit biogenesis"/>
    <property type="evidence" value="ECO:0007669"/>
    <property type="project" value="UniProtKB-UniRule"/>
</dbReference>
<feature type="domain" description="Ribosome maturation factor RimM PRC barrel" evidence="7">
    <location>
        <begin position="102"/>
        <end position="165"/>
    </location>
</feature>
<dbReference type="InterPro" id="IPR036976">
    <property type="entry name" value="RimM_N_sf"/>
</dbReference>
<dbReference type="HAMAP" id="MF_00014">
    <property type="entry name" value="Ribosome_mat_RimM"/>
    <property type="match status" value="1"/>
</dbReference>
<dbReference type="Proteomes" id="UP000241868">
    <property type="component" value="Unassembled WGS sequence"/>
</dbReference>
<dbReference type="GO" id="GO:0005737">
    <property type="term" value="C:cytoplasm"/>
    <property type="evidence" value="ECO:0007669"/>
    <property type="project" value="UniProtKB-SubCell"/>
</dbReference>
<dbReference type="PANTHER" id="PTHR33692">
    <property type="entry name" value="RIBOSOME MATURATION FACTOR RIMM"/>
    <property type="match status" value="1"/>
</dbReference>
<evidence type="ECO:0000256" key="5">
    <source>
        <dbReference type="HAMAP-Rule" id="MF_00014"/>
    </source>
</evidence>
<keyword evidence="9" id="KW-1185">Reference proteome</keyword>
<dbReference type="SUPFAM" id="SSF50346">
    <property type="entry name" value="PRC-barrel domain"/>
    <property type="match status" value="1"/>
</dbReference>
<evidence type="ECO:0000256" key="4">
    <source>
        <dbReference type="ARBA" id="ARBA00023186"/>
    </source>
</evidence>
<evidence type="ECO:0000313" key="9">
    <source>
        <dbReference type="Proteomes" id="UP000241868"/>
    </source>
</evidence>